<protein>
    <recommendedName>
        <fullName evidence="3">Zn(2)-C6 fungal-type domain-containing protein</fullName>
    </recommendedName>
</protein>
<keyword evidence="2" id="KW-1185">Reference proteome</keyword>
<comment type="caution">
    <text evidence="1">The sequence shown here is derived from an EMBL/GenBank/DDBJ whole genome shotgun (WGS) entry which is preliminary data.</text>
</comment>
<dbReference type="OrthoDB" id="3251668at2759"/>
<evidence type="ECO:0000313" key="1">
    <source>
        <dbReference type="EMBL" id="KAF9503891.1"/>
    </source>
</evidence>
<name>A0A9P6ADU6_9AGAM</name>
<accession>A0A9P6ADU6</accession>
<sequence length="111" mass="12082">MSAFPASGSRRKFGCWVCSFRNKLCTPNPNAPHGPCNDCHKYNIVCHGQGIARPSGQELGEQVRGAIKSWMLNRANLAPLVPPLDLSCLWNHLVSSPTTSLVDTSSATWDC</sequence>
<dbReference type="GO" id="GO:0008270">
    <property type="term" value="F:zinc ion binding"/>
    <property type="evidence" value="ECO:0007669"/>
    <property type="project" value="InterPro"/>
</dbReference>
<proteinExistence type="predicted"/>
<gene>
    <name evidence="1" type="ORF">BS47DRAFT_1355795</name>
</gene>
<dbReference type="EMBL" id="MU129288">
    <property type="protein sequence ID" value="KAF9503891.1"/>
    <property type="molecule type" value="Genomic_DNA"/>
</dbReference>
<dbReference type="InterPro" id="IPR036864">
    <property type="entry name" value="Zn2-C6_fun-type_DNA-bd_sf"/>
</dbReference>
<evidence type="ECO:0000313" key="2">
    <source>
        <dbReference type="Proteomes" id="UP000886523"/>
    </source>
</evidence>
<dbReference type="Proteomes" id="UP000886523">
    <property type="component" value="Unassembled WGS sequence"/>
</dbReference>
<dbReference type="GO" id="GO:0000981">
    <property type="term" value="F:DNA-binding transcription factor activity, RNA polymerase II-specific"/>
    <property type="evidence" value="ECO:0007669"/>
    <property type="project" value="InterPro"/>
</dbReference>
<dbReference type="SUPFAM" id="SSF57701">
    <property type="entry name" value="Zn2/Cys6 DNA-binding domain"/>
    <property type="match status" value="1"/>
</dbReference>
<dbReference type="AlphaFoldDB" id="A0A9P6ADU6"/>
<evidence type="ECO:0008006" key="3">
    <source>
        <dbReference type="Google" id="ProtNLM"/>
    </source>
</evidence>
<organism evidence="1 2">
    <name type="scientific">Hydnum rufescens UP504</name>
    <dbReference type="NCBI Taxonomy" id="1448309"/>
    <lineage>
        <taxon>Eukaryota</taxon>
        <taxon>Fungi</taxon>
        <taxon>Dikarya</taxon>
        <taxon>Basidiomycota</taxon>
        <taxon>Agaricomycotina</taxon>
        <taxon>Agaricomycetes</taxon>
        <taxon>Cantharellales</taxon>
        <taxon>Hydnaceae</taxon>
        <taxon>Hydnum</taxon>
    </lineage>
</organism>
<reference evidence="1" key="1">
    <citation type="journal article" date="2020" name="Nat. Commun.">
        <title>Large-scale genome sequencing of mycorrhizal fungi provides insights into the early evolution of symbiotic traits.</title>
        <authorList>
            <person name="Miyauchi S."/>
            <person name="Kiss E."/>
            <person name="Kuo A."/>
            <person name="Drula E."/>
            <person name="Kohler A."/>
            <person name="Sanchez-Garcia M."/>
            <person name="Morin E."/>
            <person name="Andreopoulos B."/>
            <person name="Barry K.W."/>
            <person name="Bonito G."/>
            <person name="Buee M."/>
            <person name="Carver A."/>
            <person name="Chen C."/>
            <person name="Cichocki N."/>
            <person name="Clum A."/>
            <person name="Culley D."/>
            <person name="Crous P.W."/>
            <person name="Fauchery L."/>
            <person name="Girlanda M."/>
            <person name="Hayes R.D."/>
            <person name="Keri Z."/>
            <person name="LaButti K."/>
            <person name="Lipzen A."/>
            <person name="Lombard V."/>
            <person name="Magnuson J."/>
            <person name="Maillard F."/>
            <person name="Murat C."/>
            <person name="Nolan M."/>
            <person name="Ohm R.A."/>
            <person name="Pangilinan J."/>
            <person name="Pereira M.F."/>
            <person name="Perotto S."/>
            <person name="Peter M."/>
            <person name="Pfister S."/>
            <person name="Riley R."/>
            <person name="Sitrit Y."/>
            <person name="Stielow J.B."/>
            <person name="Szollosi G."/>
            <person name="Zifcakova L."/>
            <person name="Stursova M."/>
            <person name="Spatafora J.W."/>
            <person name="Tedersoo L."/>
            <person name="Vaario L.M."/>
            <person name="Yamada A."/>
            <person name="Yan M."/>
            <person name="Wang P."/>
            <person name="Xu J."/>
            <person name="Bruns T."/>
            <person name="Baldrian P."/>
            <person name="Vilgalys R."/>
            <person name="Dunand C."/>
            <person name="Henrissat B."/>
            <person name="Grigoriev I.V."/>
            <person name="Hibbett D."/>
            <person name="Nagy L.G."/>
            <person name="Martin F.M."/>
        </authorList>
    </citation>
    <scope>NUCLEOTIDE SEQUENCE</scope>
    <source>
        <strain evidence="1">UP504</strain>
    </source>
</reference>